<reference evidence="1 2" key="1">
    <citation type="submission" date="2015-09" db="EMBL/GenBank/DDBJ databases">
        <title>Trachymyrmex zeteki WGS genome.</title>
        <authorList>
            <person name="Nygaard S."/>
            <person name="Hu H."/>
            <person name="Boomsma J."/>
            <person name="Zhang G."/>
        </authorList>
    </citation>
    <scope>NUCLEOTIDE SEQUENCE [LARGE SCALE GENOMIC DNA]</scope>
    <source>
        <strain evidence="1">Tzet28-1</strain>
        <tissue evidence="1">Whole body</tissue>
    </source>
</reference>
<dbReference type="EMBL" id="KQ982766">
    <property type="protein sequence ID" value="KYQ50991.1"/>
    <property type="molecule type" value="Genomic_DNA"/>
</dbReference>
<keyword evidence="2" id="KW-1185">Reference proteome</keyword>
<proteinExistence type="predicted"/>
<organism evidence="1 2">
    <name type="scientific">Mycetomoellerius zeteki</name>
    <dbReference type="NCBI Taxonomy" id="64791"/>
    <lineage>
        <taxon>Eukaryota</taxon>
        <taxon>Metazoa</taxon>
        <taxon>Ecdysozoa</taxon>
        <taxon>Arthropoda</taxon>
        <taxon>Hexapoda</taxon>
        <taxon>Insecta</taxon>
        <taxon>Pterygota</taxon>
        <taxon>Neoptera</taxon>
        <taxon>Endopterygota</taxon>
        <taxon>Hymenoptera</taxon>
        <taxon>Apocrita</taxon>
        <taxon>Aculeata</taxon>
        <taxon>Formicoidea</taxon>
        <taxon>Formicidae</taxon>
        <taxon>Myrmicinae</taxon>
        <taxon>Mycetomoellerius</taxon>
    </lineage>
</organism>
<protein>
    <submittedName>
        <fullName evidence="1">Uncharacterized protein</fullName>
    </submittedName>
</protein>
<dbReference type="Proteomes" id="UP000075809">
    <property type="component" value="Unassembled WGS sequence"/>
</dbReference>
<dbReference type="AlphaFoldDB" id="A0A151WT74"/>
<gene>
    <name evidence="1" type="ORF">ALC60_09930</name>
</gene>
<accession>A0A151WT74</accession>
<sequence length="116" mass="12943">MTSSPIQVNSSSKEFIISMLRPFCLPIRAPYTESILTLGNFTQLIAALLSPEPGPVLTDIHDHQRMQADRYGADGARRGHDFDTSGHPRCPIEGVFIDFHRRTSTSMAFPGRLRLC</sequence>
<evidence type="ECO:0000313" key="1">
    <source>
        <dbReference type="EMBL" id="KYQ50991.1"/>
    </source>
</evidence>
<name>A0A151WT74_9HYME</name>
<evidence type="ECO:0000313" key="2">
    <source>
        <dbReference type="Proteomes" id="UP000075809"/>
    </source>
</evidence>